<sequence length="273" mass="30273">MAGIILFAANTAIWILIVYRAFMAFVHFDRGASPASFYADFAEASELVKLIFIYISLLIGDAVIIYRVWVVWNHNKYVMIFPSCSFLACVASCVPMLHALSGSKPLFNPELKRGVTCYFVFTFCTNVFSCFVIAWRLWHVGSAVQPFGWHKTWRILAICIEGTVLDVTAMVVYFAVYEAGSHLQSMMVDILAPLSGISFMLINVRVGMGYAPHSQGTYDGIGHARSMPRMPQNTTIAPIAVTISRAVDCDVDIEADEVDITDKAIVRENISSA</sequence>
<evidence type="ECO:0000313" key="3">
    <source>
        <dbReference type="Proteomes" id="UP000287166"/>
    </source>
</evidence>
<feature type="transmembrane region" description="Helical" evidence="1">
    <location>
        <begin position="118"/>
        <end position="135"/>
    </location>
</feature>
<protein>
    <submittedName>
        <fullName evidence="2">Uncharacterized protein</fullName>
    </submittedName>
</protein>
<dbReference type="GeneID" id="38786347"/>
<dbReference type="AlphaFoldDB" id="A0A401H509"/>
<feature type="transmembrane region" description="Helical" evidence="1">
    <location>
        <begin position="155"/>
        <end position="177"/>
    </location>
</feature>
<keyword evidence="3" id="KW-1185">Reference proteome</keyword>
<proteinExistence type="predicted"/>
<dbReference type="RefSeq" id="XP_027620343.1">
    <property type="nucleotide sequence ID" value="XM_027764542.1"/>
</dbReference>
<dbReference type="STRING" id="139825.A0A401H509"/>
<organism evidence="2 3">
    <name type="scientific">Sparassis crispa</name>
    <dbReference type="NCBI Taxonomy" id="139825"/>
    <lineage>
        <taxon>Eukaryota</taxon>
        <taxon>Fungi</taxon>
        <taxon>Dikarya</taxon>
        <taxon>Basidiomycota</taxon>
        <taxon>Agaricomycotina</taxon>
        <taxon>Agaricomycetes</taxon>
        <taxon>Polyporales</taxon>
        <taxon>Sparassidaceae</taxon>
        <taxon>Sparassis</taxon>
    </lineage>
</organism>
<evidence type="ECO:0000256" key="1">
    <source>
        <dbReference type="SAM" id="Phobius"/>
    </source>
</evidence>
<dbReference type="Proteomes" id="UP000287166">
    <property type="component" value="Unassembled WGS sequence"/>
</dbReference>
<dbReference type="EMBL" id="BFAD01000016">
    <property type="protein sequence ID" value="GBE89430.1"/>
    <property type="molecule type" value="Genomic_DNA"/>
</dbReference>
<keyword evidence="1" id="KW-0472">Membrane</keyword>
<dbReference type="InParanoid" id="A0A401H509"/>
<dbReference type="OrthoDB" id="3250682at2759"/>
<keyword evidence="1" id="KW-0812">Transmembrane</keyword>
<reference evidence="2 3" key="1">
    <citation type="journal article" date="2018" name="Sci. Rep.">
        <title>Genome sequence of the cauliflower mushroom Sparassis crispa (Hanabiratake) and its association with beneficial usage.</title>
        <authorList>
            <person name="Kiyama R."/>
            <person name="Furutani Y."/>
            <person name="Kawaguchi K."/>
            <person name="Nakanishi T."/>
        </authorList>
    </citation>
    <scope>NUCLEOTIDE SEQUENCE [LARGE SCALE GENOMIC DNA]</scope>
</reference>
<feature type="transmembrane region" description="Helical" evidence="1">
    <location>
        <begin position="7"/>
        <end position="28"/>
    </location>
</feature>
<feature type="transmembrane region" description="Helical" evidence="1">
    <location>
        <begin position="48"/>
        <end position="70"/>
    </location>
</feature>
<comment type="caution">
    <text evidence="2">The sequence shown here is derived from an EMBL/GenBank/DDBJ whole genome shotgun (WGS) entry which is preliminary data.</text>
</comment>
<gene>
    <name evidence="2" type="ORF">SCP_1600920</name>
</gene>
<name>A0A401H509_9APHY</name>
<feature type="transmembrane region" description="Helical" evidence="1">
    <location>
        <begin position="77"/>
        <end position="98"/>
    </location>
</feature>
<keyword evidence="1" id="KW-1133">Transmembrane helix</keyword>
<evidence type="ECO:0000313" key="2">
    <source>
        <dbReference type="EMBL" id="GBE89430.1"/>
    </source>
</evidence>
<feature type="transmembrane region" description="Helical" evidence="1">
    <location>
        <begin position="183"/>
        <end position="204"/>
    </location>
</feature>
<accession>A0A401H509</accession>